<dbReference type="Proteomes" id="UP000531561">
    <property type="component" value="Unassembled WGS sequence"/>
</dbReference>
<evidence type="ECO:0000256" key="4">
    <source>
        <dbReference type="ARBA" id="ARBA00022801"/>
    </source>
</evidence>
<dbReference type="Pfam" id="PF06280">
    <property type="entry name" value="fn3_5"/>
    <property type="match status" value="1"/>
</dbReference>
<evidence type="ECO:0000256" key="6">
    <source>
        <dbReference type="PIRSR" id="PIRSR615500-1"/>
    </source>
</evidence>
<dbReference type="GO" id="GO:0004252">
    <property type="term" value="F:serine-type endopeptidase activity"/>
    <property type="evidence" value="ECO:0007669"/>
    <property type="project" value="UniProtKB-UniRule"/>
</dbReference>
<dbReference type="GeneID" id="59261717"/>
<dbReference type="EMBL" id="JABFCT010000012">
    <property type="protein sequence ID" value="KAF5871141.1"/>
    <property type="molecule type" value="Genomic_DNA"/>
</dbReference>
<evidence type="ECO:0000313" key="13">
    <source>
        <dbReference type="Proteomes" id="UP000531561"/>
    </source>
</evidence>
<dbReference type="OrthoDB" id="10256524at2759"/>
<keyword evidence="5 7" id="KW-0720">Serine protease</keyword>
<dbReference type="Pfam" id="PF00082">
    <property type="entry name" value="Peptidase_S8"/>
    <property type="match status" value="1"/>
</dbReference>
<comment type="similarity">
    <text evidence="1 7 8">Belongs to the peptidase S8 family.</text>
</comment>
<dbReference type="InterPro" id="IPR034187">
    <property type="entry name" value="Peptidases_S8_5"/>
</dbReference>
<dbReference type="PROSITE" id="PS00138">
    <property type="entry name" value="SUBTILASE_SER"/>
    <property type="match status" value="1"/>
</dbReference>
<evidence type="ECO:0000256" key="3">
    <source>
        <dbReference type="ARBA" id="ARBA00022729"/>
    </source>
</evidence>
<feature type="active site" description="Charge relay system" evidence="6 7">
    <location>
        <position position="275"/>
    </location>
</feature>
<dbReference type="PROSITE" id="PS00137">
    <property type="entry name" value="SUBTILASE_HIS"/>
    <property type="match status" value="1"/>
</dbReference>
<feature type="active site" description="Charge relay system" evidence="6 7">
    <location>
        <position position="615"/>
    </location>
</feature>
<dbReference type="SUPFAM" id="SSF52743">
    <property type="entry name" value="Subtilisin-like"/>
    <property type="match status" value="1"/>
</dbReference>
<feature type="active site" description="Charge relay system" evidence="6 7">
    <location>
        <position position="227"/>
    </location>
</feature>
<dbReference type="PROSITE" id="PS51892">
    <property type="entry name" value="SUBTILASE"/>
    <property type="match status" value="1"/>
</dbReference>
<keyword evidence="4 7" id="KW-0378">Hydrolase</keyword>
<evidence type="ECO:0000259" key="10">
    <source>
        <dbReference type="Pfam" id="PF00082"/>
    </source>
</evidence>
<dbReference type="GO" id="GO:0016020">
    <property type="term" value="C:membrane"/>
    <property type="evidence" value="ECO:0007669"/>
    <property type="project" value="InterPro"/>
</dbReference>
<comment type="caution">
    <text evidence="12">The sequence shown here is derived from an EMBL/GenBank/DDBJ whole genome shotgun (WGS) entry which is preliminary data.</text>
</comment>
<evidence type="ECO:0000256" key="8">
    <source>
        <dbReference type="RuleBase" id="RU003355"/>
    </source>
</evidence>
<sequence length="975" mass="103959">MHSIQSSCIIALVLSLWNLQTVLLNPVDSYMTLVIWILLKTRNMLLSSSLLTFVAAVNGVTLLDSNLGYINTDDSTLYSKVNTVDKAFFIELEKGVSTSISKRDLRNAFHKRAASISYDVRHEFDSIAFVGLSISVTQSGTSVDLQRQLSEISGVVGVWPVYEVPHPGVLSNYTNEDSSNADFLLVQKRQSTVTGTGDLTSALEMGGVDKLHAKGIKGKGIKIGIVDTGVDYRHPALGGGFGTGFKITGGYSFVYDNGTLGESSDPLSTCLTGGHGTHVSGILGMDPISEDGYFPISGVAPDANLYMYRTFDCANAGGSDTIMAGMLKAQEDGVDIISMSLAVGTEFPSTQDPLASVVQSITQAGIAVIIAVGNEGSLGQYATELFTADYPSTEPGAIAVGAIANTNFPLVYPAVDSANSTLGYASVWPVNLTVSVYVYLVSDGCDSSAWTNALNTVSQSGLLNTTIFAFEAFKTTTYCNPNSIASNWGSSKVKPVYVMGYNSDIANSYLLEYNVFSPSYFGAVQYINLNTDDGITLVNNYGSVGGFPKHTLTFTGNKFKSPPQHSGGLVDYYSNFGPTYFTYDLKPQISAPGGHILSTYPLSVNSNYAILSGTSMATPYVAGCFALVKSQFPTASISQILDLLQTTARPVNWVWNSTILSATAQQGAGLINAYDAIYAQTTISPGQIVLGDDSTHTVFGAANITIDNTSGSSKTYTLSHIGAGYTDGQLSGRNYNQIALYGTGVFPTPTVTLAGGESQTIDFSIVPPIGIVASNRPVFGGFIKVSSSAGETYTVPYIGPPYSVFNASYISVIQVAGFNSAGTPEKDTGFLEINPTRQYGIAADIPQQYTLAFRFDLLPADTNITANTRAFNTSQTFPYISSQSTPNSSIFGYPSFGTYTNRTATVANGPIQPGNYIQYWTSAQVTGDNGLSYNVGDGDYRFFASVLRWGGEMGNIEDYDTWLGPILRFNASYTD</sequence>
<dbReference type="InterPro" id="IPR015500">
    <property type="entry name" value="Peptidase_S8_subtilisin-rel"/>
</dbReference>
<dbReference type="PANTHER" id="PTHR43399">
    <property type="entry name" value="SUBTILISIN-RELATED"/>
    <property type="match status" value="1"/>
</dbReference>
<dbReference type="PANTHER" id="PTHR43399:SF4">
    <property type="entry name" value="CELL WALL-ASSOCIATED PROTEASE"/>
    <property type="match status" value="1"/>
</dbReference>
<organism evidence="12 13">
    <name type="scientific">Botrytis fragariae</name>
    <dbReference type="NCBI Taxonomy" id="1964551"/>
    <lineage>
        <taxon>Eukaryota</taxon>
        <taxon>Fungi</taxon>
        <taxon>Dikarya</taxon>
        <taxon>Ascomycota</taxon>
        <taxon>Pezizomycotina</taxon>
        <taxon>Leotiomycetes</taxon>
        <taxon>Helotiales</taxon>
        <taxon>Sclerotiniaceae</taxon>
        <taxon>Botrytis</taxon>
    </lineage>
</organism>
<evidence type="ECO:0000256" key="9">
    <source>
        <dbReference type="SAM" id="SignalP"/>
    </source>
</evidence>
<gene>
    <name evidence="12" type="ORF">Bfra_007655</name>
</gene>
<dbReference type="InterPro" id="IPR022398">
    <property type="entry name" value="Peptidase_S8_His-AS"/>
</dbReference>
<evidence type="ECO:0000256" key="5">
    <source>
        <dbReference type="ARBA" id="ARBA00022825"/>
    </source>
</evidence>
<feature type="domain" description="Peptidase S8/S53" evidence="10">
    <location>
        <begin position="218"/>
        <end position="655"/>
    </location>
</feature>
<keyword evidence="3 9" id="KW-0732">Signal</keyword>
<proteinExistence type="inferred from homology"/>
<evidence type="ECO:0000256" key="1">
    <source>
        <dbReference type="ARBA" id="ARBA00011073"/>
    </source>
</evidence>
<dbReference type="AlphaFoldDB" id="A0A8H6EGC6"/>
<protein>
    <submittedName>
        <fullName evidence="12">Putative subtilisin-like protease protein</fullName>
    </submittedName>
</protein>
<dbReference type="InterPro" id="IPR036852">
    <property type="entry name" value="Peptidase_S8/S53_dom_sf"/>
</dbReference>
<dbReference type="CDD" id="cd07489">
    <property type="entry name" value="Peptidases_S8_5"/>
    <property type="match status" value="1"/>
</dbReference>
<keyword evidence="2 7" id="KW-0645">Protease</keyword>
<evidence type="ECO:0000313" key="12">
    <source>
        <dbReference type="EMBL" id="KAF5871141.1"/>
    </source>
</evidence>
<dbReference type="InterPro" id="IPR023828">
    <property type="entry name" value="Peptidase_S8_Ser-AS"/>
</dbReference>
<feature type="domain" description="C5a peptidase/Subtilisin-like protease SBT2-like Fn3-like" evidence="11">
    <location>
        <begin position="702"/>
        <end position="797"/>
    </location>
</feature>
<evidence type="ECO:0000256" key="7">
    <source>
        <dbReference type="PROSITE-ProRule" id="PRU01240"/>
    </source>
</evidence>
<dbReference type="Gene3D" id="3.40.50.200">
    <property type="entry name" value="Peptidase S8/S53 domain"/>
    <property type="match status" value="2"/>
</dbReference>
<feature type="chain" id="PRO_5034687927" evidence="9">
    <location>
        <begin position="25"/>
        <end position="975"/>
    </location>
</feature>
<dbReference type="RefSeq" id="XP_037190088.1">
    <property type="nucleotide sequence ID" value="XM_037338025.1"/>
</dbReference>
<dbReference type="InterPro" id="IPR010435">
    <property type="entry name" value="C5a/SBT2-like_Fn3"/>
</dbReference>
<evidence type="ECO:0000256" key="2">
    <source>
        <dbReference type="ARBA" id="ARBA00022670"/>
    </source>
</evidence>
<dbReference type="GO" id="GO:0006508">
    <property type="term" value="P:proteolysis"/>
    <property type="evidence" value="ECO:0007669"/>
    <property type="project" value="UniProtKB-KW"/>
</dbReference>
<dbReference type="PRINTS" id="PR00723">
    <property type="entry name" value="SUBTILISIN"/>
</dbReference>
<dbReference type="InterPro" id="IPR023827">
    <property type="entry name" value="Peptidase_S8_Asp-AS"/>
</dbReference>
<dbReference type="InterPro" id="IPR051048">
    <property type="entry name" value="Peptidase_S8/S53_subtilisin"/>
</dbReference>
<accession>A0A8H6EGC6</accession>
<name>A0A8H6EGC6_9HELO</name>
<evidence type="ECO:0000259" key="11">
    <source>
        <dbReference type="Pfam" id="PF06280"/>
    </source>
</evidence>
<dbReference type="PROSITE" id="PS00136">
    <property type="entry name" value="SUBTILASE_ASP"/>
    <property type="match status" value="1"/>
</dbReference>
<feature type="signal peptide" evidence="9">
    <location>
        <begin position="1"/>
        <end position="24"/>
    </location>
</feature>
<dbReference type="InterPro" id="IPR000209">
    <property type="entry name" value="Peptidase_S8/S53_dom"/>
</dbReference>
<reference evidence="12 13" key="1">
    <citation type="journal article" date="2020" name="Phytopathology">
        <title>A high-quality genome resource of Botrytis fragariae, a new and rapidly spreading fungal pathogen causing strawberry gray mold in the U.S.A.</title>
        <authorList>
            <person name="Wu Y."/>
            <person name="Saski C.A."/>
            <person name="Schnabel G."/>
            <person name="Xiao S."/>
            <person name="Hu M."/>
        </authorList>
    </citation>
    <scope>NUCLEOTIDE SEQUENCE [LARGE SCALE GENOMIC DNA]</scope>
    <source>
        <strain evidence="12 13">BVB16</strain>
    </source>
</reference>
<keyword evidence="13" id="KW-1185">Reference proteome</keyword>